<feature type="coiled-coil region" evidence="1">
    <location>
        <begin position="315"/>
        <end position="380"/>
    </location>
</feature>
<feature type="transmembrane region" description="Helical" evidence="2">
    <location>
        <begin position="417"/>
        <end position="439"/>
    </location>
</feature>
<keyword evidence="2" id="KW-1133">Transmembrane helix</keyword>
<dbReference type="AlphaFoldDB" id="A0A6G7CQW0"/>
<sequence>MQEMFEQIIGYLRGVWLKRRYILIVVWVVCPIGWAMVTMLPSQFTSEARIHADTRSILQPLLRGLAIQTDPTKELELMVKTLLSRSNLETIARNVDADVRARNSQQYEQVIKNLGSNIQIHSAGRENLYTISYSGSDPIYVKNVVQAALNVFVENTLSEQRLDTDNASKIITTQIEDYESRLIDAEQKLAEFKREYFNFMPGSGNGYRQQLEQNKGALETAQLQLKETKTRFDSVRSQMLKEEQRAKRDISKIRTEYDDRIESLQQRLDDLLFRYTDKHPDVIETRRQLKELQDVKDAKLSSFTADEALKNNLIYQDLKMNYGQLENEVASLNTRVEQYKSRINELQASLDKVPDVEAKLTALTRNYDITKDKYEQLLSRKESALISKSVDNSSDDIKFRIIDPPRVPDKPSGPPRVMLLVAVLIFSLGAGGGISFLFSQISPVISSSRDLVQSLELPVLGIVSATEVSGLIKWEKRKMRVFIFSNILLLGLFAAFLAMNMMPPLREELVQSFNTIVRDRFI</sequence>
<keyword evidence="2" id="KW-0472">Membrane</keyword>
<dbReference type="NCBIfam" id="TIGR03007">
    <property type="entry name" value="pepcterm_ChnLen"/>
    <property type="match status" value="1"/>
</dbReference>
<evidence type="ECO:0000313" key="3">
    <source>
        <dbReference type="EMBL" id="QIH44495.1"/>
    </source>
</evidence>
<dbReference type="EMBL" id="CP049332">
    <property type="protein sequence ID" value="QIH44495.1"/>
    <property type="molecule type" value="Genomic_DNA"/>
</dbReference>
<feature type="transmembrane region" description="Helical" evidence="2">
    <location>
        <begin position="481"/>
        <end position="499"/>
    </location>
</feature>
<dbReference type="InterPro" id="IPR014345">
    <property type="entry name" value="XrtA_polysacc_chain"/>
</dbReference>
<dbReference type="InterPro" id="IPR050445">
    <property type="entry name" value="Bact_polysacc_biosynth/exp"/>
</dbReference>
<feature type="transmembrane region" description="Helical" evidence="2">
    <location>
        <begin position="21"/>
        <end position="40"/>
    </location>
</feature>
<evidence type="ECO:0000256" key="2">
    <source>
        <dbReference type="SAM" id="Phobius"/>
    </source>
</evidence>
<keyword evidence="4" id="KW-1185">Reference proteome</keyword>
<gene>
    <name evidence="3" type="ORF">G5S32_21390</name>
</gene>
<keyword evidence="1" id="KW-0175">Coiled coil</keyword>
<accession>A0A6G7CQW0</accession>
<dbReference type="Proteomes" id="UP000503003">
    <property type="component" value="Chromosome 2"/>
</dbReference>
<reference evidence="3 4" key="1">
    <citation type="submission" date="2020-02" db="EMBL/GenBank/DDBJ databases">
        <title>A complete genome of a marine bacterium Vibrio sp. ZWAL4003 isolated from the mangrove sediment with the ability to degrade polysaccharides.</title>
        <authorList>
            <person name="Wu J."/>
            <person name="Qu W."/>
            <person name="Zeng R."/>
        </authorList>
    </citation>
    <scope>NUCLEOTIDE SEQUENCE [LARGE SCALE GENOMIC DNA]</scope>
    <source>
        <strain evidence="3 4">ZWAL4003</strain>
    </source>
</reference>
<dbReference type="GO" id="GO:0004713">
    <property type="term" value="F:protein tyrosine kinase activity"/>
    <property type="evidence" value="ECO:0007669"/>
    <property type="project" value="TreeGrafter"/>
</dbReference>
<name>A0A6G7CQW0_9VIBR</name>
<dbReference type="GO" id="GO:0005886">
    <property type="term" value="C:plasma membrane"/>
    <property type="evidence" value="ECO:0007669"/>
    <property type="project" value="TreeGrafter"/>
</dbReference>
<protein>
    <submittedName>
        <fullName evidence="3">Chain length determinant family protein</fullName>
    </submittedName>
</protein>
<dbReference type="KEGG" id="vzi:G5S32_21390"/>
<organism evidence="3 4">
    <name type="scientific">Vibrio ziniensis</name>
    <dbReference type="NCBI Taxonomy" id="2711221"/>
    <lineage>
        <taxon>Bacteria</taxon>
        <taxon>Pseudomonadati</taxon>
        <taxon>Pseudomonadota</taxon>
        <taxon>Gammaproteobacteria</taxon>
        <taxon>Vibrionales</taxon>
        <taxon>Vibrionaceae</taxon>
        <taxon>Vibrio</taxon>
    </lineage>
</organism>
<dbReference type="SUPFAM" id="SSF57997">
    <property type="entry name" value="Tropomyosin"/>
    <property type="match status" value="1"/>
</dbReference>
<keyword evidence="2" id="KW-0812">Transmembrane</keyword>
<evidence type="ECO:0000256" key="1">
    <source>
        <dbReference type="SAM" id="Coils"/>
    </source>
</evidence>
<dbReference type="PANTHER" id="PTHR32309:SF13">
    <property type="entry name" value="FERRIC ENTEROBACTIN TRANSPORT PROTEIN FEPE"/>
    <property type="match status" value="1"/>
</dbReference>
<proteinExistence type="predicted"/>
<dbReference type="RefSeq" id="WP_165314147.1">
    <property type="nucleotide sequence ID" value="NZ_CP049332.1"/>
</dbReference>
<dbReference type="PANTHER" id="PTHR32309">
    <property type="entry name" value="TYROSINE-PROTEIN KINASE"/>
    <property type="match status" value="1"/>
</dbReference>
<feature type="coiled-coil region" evidence="1">
    <location>
        <begin position="168"/>
        <end position="274"/>
    </location>
</feature>
<evidence type="ECO:0000313" key="4">
    <source>
        <dbReference type="Proteomes" id="UP000503003"/>
    </source>
</evidence>